<dbReference type="InParanoid" id="A9UZ45"/>
<dbReference type="SUPFAM" id="SSF57903">
    <property type="entry name" value="FYVE/PHD zinc finger"/>
    <property type="match status" value="1"/>
</dbReference>
<evidence type="ECO:0000256" key="12">
    <source>
        <dbReference type="ARBA" id="ARBA00041409"/>
    </source>
</evidence>
<dbReference type="RefSeq" id="XP_001745750.1">
    <property type="nucleotide sequence ID" value="XM_001745698.1"/>
</dbReference>
<feature type="compositionally biased region" description="Acidic residues" evidence="16">
    <location>
        <begin position="65"/>
        <end position="79"/>
    </location>
</feature>
<dbReference type="InterPro" id="IPR011011">
    <property type="entry name" value="Znf_FYVE_PHD"/>
</dbReference>
<feature type="compositionally biased region" description="Polar residues" evidence="16">
    <location>
        <begin position="23"/>
        <end position="32"/>
    </location>
</feature>
<dbReference type="PANTHER" id="PTHR11254:SF429">
    <property type="entry name" value="E3 UBIQUITIN-PROTEIN LIGASE SU(DX)"/>
    <property type="match status" value="1"/>
</dbReference>
<dbReference type="Gene3D" id="3.30.2160.10">
    <property type="entry name" value="Hect, E3 ligase catalytic domain"/>
    <property type="match status" value="1"/>
</dbReference>
<feature type="repeat" description="ANK" evidence="14">
    <location>
        <begin position="667"/>
        <end position="699"/>
    </location>
</feature>
<evidence type="ECO:0000256" key="7">
    <source>
        <dbReference type="ARBA" id="ARBA00022824"/>
    </source>
</evidence>
<evidence type="ECO:0000259" key="17">
    <source>
        <dbReference type="PROSITE" id="PS50237"/>
    </source>
</evidence>
<dbReference type="GO" id="GO:0032580">
    <property type="term" value="C:Golgi cisterna membrane"/>
    <property type="evidence" value="ECO:0007669"/>
    <property type="project" value="UniProtKB-SubCell"/>
</dbReference>
<evidence type="ECO:0000256" key="13">
    <source>
        <dbReference type="ARBA" id="ARBA00042378"/>
    </source>
</evidence>
<evidence type="ECO:0000256" key="3">
    <source>
        <dbReference type="ARBA" id="ARBA00004906"/>
    </source>
</evidence>
<dbReference type="PROSITE" id="PS50237">
    <property type="entry name" value="HECT"/>
    <property type="match status" value="1"/>
</dbReference>
<keyword evidence="6 15" id="KW-0833">Ubl conjugation pathway</keyword>
<dbReference type="Gene3D" id="3.30.2410.10">
    <property type="entry name" value="Hect, E3 ligase catalytic domain"/>
    <property type="match status" value="1"/>
</dbReference>
<dbReference type="Proteomes" id="UP000001357">
    <property type="component" value="Unassembled WGS sequence"/>
</dbReference>
<dbReference type="InterPro" id="IPR036770">
    <property type="entry name" value="Ankyrin_rpt-contain_sf"/>
</dbReference>
<keyword evidence="5" id="KW-0808">Transferase</keyword>
<dbReference type="PROSITE" id="PS50088">
    <property type="entry name" value="ANK_REPEAT"/>
    <property type="match status" value="2"/>
</dbReference>
<dbReference type="InterPro" id="IPR002110">
    <property type="entry name" value="Ankyrin_rpt"/>
</dbReference>
<keyword evidence="7" id="KW-0256">Endoplasmic reticulum</keyword>
<feature type="domain" description="HECT" evidence="17">
    <location>
        <begin position="794"/>
        <end position="1142"/>
    </location>
</feature>
<evidence type="ECO:0000256" key="14">
    <source>
        <dbReference type="PROSITE-ProRule" id="PRU00023"/>
    </source>
</evidence>
<dbReference type="SMART" id="SM00248">
    <property type="entry name" value="ANK"/>
    <property type="match status" value="6"/>
</dbReference>
<dbReference type="STRING" id="81824.A9UZ45"/>
<dbReference type="AlphaFoldDB" id="A9UZ45"/>
<dbReference type="GO" id="GO:0005737">
    <property type="term" value="C:cytoplasm"/>
    <property type="evidence" value="ECO:0000318"/>
    <property type="project" value="GO_Central"/>
</dbReference>
<evidence type="ECO:0000313" key="19">
    <source>
        <dbReference type="Proteomes" id="UP000001357"/>
    </source>
</evidence>
<evidence type="ECO:0000256" key="10">
    <source>
        <dbReference type="ARBA" id="ARBA00037859"/>
    </source>
</evidence>
<comment type="pathway">
    <text evidence="3">Protein modification; protein ubiquitination.</text>
</comment>
<protein>
    <recommendedName>
        <fullName evidence="11">E3 ubiquitin-protein ligase HACE1</fullName>
        <ecNumber evidence="4">2.3.2.26</ecNumber>
    </recommendedName>
    <alternativeName>
        <fullName evidence="13">HECT domain and ankyrin repeat-containing E3 ubiquitin-protein ligase 1</fullName>
    </alternativeName>
    <alternativeName>
        <fullName evidence="12">HECT-type E3 ubiquitin transferase HACE1</fullName>
    </alternativeName>
</protein>
<dbReference type="InterPro" id="IPR050409">
    <property type="entry name" value="E3_ubiq-protein_ligase"/>
</dbReference>
<dbReference type="Pfam" id="PF00023">
    <property type="entry name" value="Ank"/>
    <property type="match status" value="1"/>
</dbReference>
<dbReference type="GeneID" id="5890998"/>
<dbReference type="eggNOG" id="KOG4177">
    <property type="taxonomic scope" value="Eukaryota"/>
</dbReference>
<keyword evidence="8" id="KW-0333">Golgi apparatus</keyword>
<dbReference type="Gene3D" id="3.90.1750.10">
    <property type="entry name" value="Hect, E3 ligase catalytic domains"/>
    <property type="match status" value="1"/>
</dbReference>
<reference evidence="18 19" key="1">
    <citation type="journal article" date="2008" name="Nature">
        <title>The genome of the choanoflagellate Monosiga brevicollis and the origin of metazoans.</title>
        <authorList>
            <consortium name="JGI Sequencing"/>
            <person name="King N."/>
            <person name="Westbrook M.J."/>
            <person name="Young S.L."/>
            <person name="Kuo A."/>
            <person name="Abedin M."/>
            <person name="Chapman J."/>
            <person name="Fairclough S."/>
            <person name="Hellsten U."/>
            <person name="Isogai Y."/>
            <person name="Letunic I."/>
            <person name="Marr M."/>
            <person name="Pincus D."/>
            <person name="Putnam N."/>
            <person name="Rokas A."/>
            <person name="Wright K.J."/>
            <person name="Zuzow R."/>
            <person name="Dirks W."/>
            <person name="Good M."/>
            <person name="Goodstein D."/>
            <person name="Lemons D."/>
            <person name="Li W."/>
            <person name="Lyons J.B."/>
            <person name="Morris A."/>
            <person name="Nichols S."/>
            <person name="Richter D.J."/>
            <person name="Salamov A."/>
            <person name="Bork P."/>
            <person name="Lim W.A."/>
            <person name="Manning G."/>
            <person name="Miller W.T."/>
            <person name="McGinnis W."/>
            <person name="Shapiro H."/>
            <person name="Tjian R."/>
            <person name="Grigoriev I.V."/>
            <person name="Rokhsar D."/>
        </authorList>
    </citation>
    <scope>NUCLEOTIDE SEQUENCE [LARGE SCALE GENOMIC DNA]</scope>
    <source>
        <strain evidence="19">MX1 / ATCC 50154</strain>
    </source>
</reference>
<evidence type="ECO:0000256" key="8">
    <source>
        <dbReference type="ARBA" id="ARBA00023034"/>
    </source>
</evidence>
<dbReference type="Pfam" id="PF00632">
    <property type="entry name" value="HECT"/>
    <property type="match status" value="1"/>
</dbReference>
<keyword evidence="19" id="KW-1185">Reference proteome</keyword>
<evidence type="ECO:0000256" key="11">
    <source>
        <dbReference type="ARBA" id="ARBA00040370"/>
    </source>
</evidence>
<organism evidence="18 19">
    <name type="scientific">Monosiga brevicollis</name>
    <name type="common">Choanoflagellate</name>
    <dbReference type="NCBI Taxonomy" id="81824"/>
    <lineage>
        <taxon>Eukaryota</taxon>
        <taxon>Choanoflagellata</taxon>
        <taxon>Craspedida</taxon>
        <taxon>Salpingoecidae</taxon>
        <taxon>Monosiga</taxon>
    </lineage>
</organism>
<accession>A9UZ45</accession>
<dbReference type="GO" id="GO:0061630">
    <property type="term" value="F:ubiquitin protein ligase activity"/>
    <property type="evidence" value="ECO:0000318"/>
    <property type="project" value="GO_Central"/>
</dbReference>
<feature type="region of interest" description="Disordered" evidence="16">
    <location>
        <begin position="1"/>
        <end position="180"/>
    </location>
</feature>
<dbReference type="EC" id="2.3.2.26" evidence="4"/>
<dbReference type="FunFam" id="1.25.40.20:FF:001058">
    <property type="entry name" value="Mitogen activated protein kinase kinase kinase 3, MAPKKK3, MEKK3, putative"/>
    <property type="match status" value="1"/>
</dbReference>
<comment type="catalytic activity">
    <reaction evidence="1">
        <text>S-ubiquitinyl-[E2 ubiquitin-conjugating enzyme]-L-cysteine + [acceptor protein]-L-lysine = [E2 ubiquitin-conjugating enzyme]-L-cysteine + N(6)-ubiquitinyl-[acceptor protein]-L-lysine.</text>
        <dbReference type="EC" id="2.3.2.26"/>
    </reaction>
</comment>
<dbReference type="eggNOG" id="KOG0939">
    <property type="taxonomic scope" value="Eukaryota"/>
</dbReference>
<feature type="compositionally biased region" description="Polar residues" evidence="16">
    <location>
        <begin position="41"/>
        <end position="53"/>
    </location>
</feature>
<dbReference type="GO" id="GO:0005783">
    <property type="term" value="C:endoplasmic reticulum"/>
    <property type="evidence" value="ECO:0007669"/>
    <property type="project" value="UniProtKB-SubCell"/>
</dbReference>
<dbReference type="InterPro" id="IPR000569">
    <property type="entry name" value="HECT_dom"/>
</dbReference>
<feature type="region of interest" description="Disordered" evidence="16">
    <location>
        <begin position="236"/>
        <end position="278"/>
    </location>
</feature>
<keyword evidence="14" id="KW-0040">ANK repeat</keyword>
<evidence type="ECO:0000313" key="18">
    <source>
        <dbReference type="EMBL" id="EDQ89721.1"/>
    </source>
</evidence>
<dbReference type="Pfam" id="PF12796">
    <property type="entry name" value="Ank_2"/>
    <property type="match status" value="1"/>
</dbReference>
<dbReference type="SUPFAM" id="SSF56204">
    <property type="entry name" value="Hect, E3 ligase catalytic domain"/>
    <property type="match status" value="1"/>
</dbReference>
<dbReference type="PROSITE" id="PS50297">
    <property type="entry name" value="ANK_REP_REGION"/>
    <property type="match status" value="2"/>
</dbReference>
<evidence type="ECO:0000256" key="6">
    <source>
        <dbReference type="ARBA" id="ARBA00022786"/>
    </source>
</evidence>
<dbReference type="SUPFAM" id="SSF48403">
    <property type="entry name" value="Ankyrin repeat"/>
    <property type="match status" value="2"/>
</dbReference>
<proteinExistence type="predicted"/>
<dbReference type="EMBL" id="CH991550">
    <property type="protein sequence ID" value="EDQ89721.1"/>
    <property type="molecule type" value="Genomic_DNA"/>
</dbReference>
<evidence type="ECO:0000256" key="2">
    <source>
        <dbReference type="ARBA" id="ARBA00004240"/>
    </source>
</evidence>
<evidence type="ECO:0000256" key="4">
    <source>
        <dbReference type="ARBA" id="ARBA00012485"/>
    </source>
</evidence>
<dbReference type="InterPro" id="IPR035983">
    <property type="entry name" value="Hect_E3_ubiquitin_ligase"/>
</dbReference>
<evidence type="ECO:0000256" key="5">
    <source>
        <dbReference type="ARBA" id="ARBA00022679"/>
    </source>
</evidence>
<feature type="repeat" description="ANK" evidence="14">
    <location>
        <begin position="632"/>
        <end position="664"/>
    </location>
</feature>
<evidence type="ECO:0000256" key="1">
    <source>
        <dbReference type="ARBA" id="ARBA00000885"/>
    </source>
</evidence>
<evidence type="ECO:0000256" key="9">
    <source>
        <dbReference type="ARBA" id="ARBA00023306"/>
    </source>
</evidence>
<evidence type="ECO:0000256" key="15">
    <source>
        <dbReference type="PROSITE-ProRule" id="PRU00104"/>
    </source>
</evidence>
<dbReference type="KEGG" id="mbr:MONBRDRAFT_25338"/>
<comment type="subcellular location">
    <subcellularLocation>
        <location evidence="2">Endoplasmic reticulum</location>
    </subcellularLocation>
    <subcellularLocation>
        <location evidence="10">Golgi apparatus</location>
        <location evidence="10">Golgi stack membrane</location>
    </subcellularLocation>
</comment>
<dbReference type="FunFam" id="3.30.2160.10:FF:000042">
    <property type="entry name" value="Predicted protein"/>
    <property type="match status" value="1"/>
</dbReference>
<dbReference type="GO" id="GO:0043161">
    <property type="term" value="P:proteasome-mediated ubiquitin-dependent protein catabolic process"/>
    <property type="evidence" value="ECO:0000318"/>
    <property type="project" value="GO_Central"/>
</dbReference>
<sequence>MSRVQLESDDSDSSAGSPERQAVSRTSSQSVIESVDPRALRSQTSASLRSATHQAARAPAQLEASSDDWDAPDSEDDVDLYGRPVARTASSSSEHENADLEEAGTLASGHGAPREQQEQRRRRTRAASGSVRALQSLAAARRRRADVQNATVEHARSPTSPQRKRVHRDQSTSAELAEPKHSKLWKYREAHSTLNRTSRFIPEHSAYNHDLREVEDLAGFIASDDEEARARPHRLLLPDSDSENEAAPGPNINASQPPVPGMPSFSTDSDSDQGSDDPAMMTILLQRNLNLAVPSLCLVFGAGSSNVKDSNPRQIERVRRSLQGPLASDDDASSSSSTVAAISDDEDAACVAAARLFDEPRRGSQSQAVPHADQRVSEEDFFVNSDEEGEGDGTHRHFECPCQHDAPYMGRRLFCRQELCRRMQHAACFNRPERRDRSLPPHICHVCTKVVPEVPADRTALWTAVEHDDLNEVTKLLNQQRVPADICSYDHDGMTAVMLAARRDNWPISRVSRVDLNNWTILHHVIATDADRVLQHLLDVVMAGREPLNQPQFKERLDGSNLLHHCAAYNALQCWAVMLRYARLKQAMGAWVDKPDHEGMTPLFTALRAGHLTMAQKLWPRSVATRDSTDAHRRTALHLAAEGGNAECVRLVLDASSSDVLESRDAMGFTPLMVAAQVGAEAALECLIAAGAQVEAFDHEGTSALHVAALGGHTAAPLRERAIAILKTISTTERYFRFLNDLVRQHPAMLDTDLHFLLYQRGLLDLDVKTAWLRRKVQNEMPRSLAQVQAARLSPTKHPKNIHLKVAFVGEAGICLGPLRELFSVLPDSILTDTKLLTAATENNPRLVPTYFLNEHGACEAARPDSNARTAQFRALGTLLGLAILHQQTVNLPLALHVLAEMLSDPVEPNIDSLETLDGDLGRNLRWLLNRSIDDLDLDLGYSVSVPPCAGAAPIEIELSRDHASVTDANKKGYVQAVAQFHLVDKTSCEVRDLREGFQSVLPPDLLMPFTAGELALTLEGVATIDVQAWQRHTSYSNEYDANHQVIRWFWQLVTTLSDAEKSLLLQFVTGVTRLPPGGFADLRALGGGSGMTITRGGDVRHLPGASTCFNLLKLPPYPTPAILRQKVLIAIRHGAHGFSFS</sequence>
<name>A9UZ45_MONBE</name>
<dbReference type="Gene3D" id="1.25.40.20">
    <property type="entry name" value="Ankyrin repeat-containing domain"/>
    <property type="match status" value="2"/>
</dbReference>
<dbReference type="SMART" id="SM00119">
    <property type="entry name" value="HECTc"/>
    <property type="match status" value="1"/>
</dbReference>
<dbReference type="FunFam" id="3.30.2410.10:FF:000033">
    <property type="entry name" value="Predicted protein"/>
    <property type="match status" value="1"/>
</dbReference>
<keyword evidence="9" id="KW-0131">Cell cycle</keyword>
<feature type="active site" description="Glycyl thioester intermediate" evidence="15">
    <location>
        <position position="1109"/>
    </location>
</feature>
<dbReference type="PANTHER" id="PTHR11254">
    <property type="entry name" value="HECT DOMAIN UBIQUITIN-PROTEIN LIGASE"/>
    <property type="match status" value="1"/>
</dbReference>
<evidence type="ECO:0000256" key="16">
    <source>
        <dbReference type="SAM" id="MobiDB-lite"/>
    </source>
</evidence>
<gene>
    <name evidence="18" type="ORF">MONBRDRAFT_25338</name>
</gene>